<comment type="caution">
    <text evidence="1">The sequence shown here is derived from an EMBL/GenBank/DDBJ whole genome shotgun (WGS) entry which is preliminary data.</text>
</comment>
<evidence type="ECO:0000313" key="1">
    <source>
        <dbReference type="EMBL" id="KAI9903280.1"/>
    </source>
</evidence>
<proteinExistence type="predicted"/>
<dbReference type="EMBL" id="CM047941">
    <property type="protein sequence ID" value="KAI9903280.1"/>
    <property type="molecule type" value="Genomic_DNA"/>
</dbReference>
<keyword evidence="2" id="KW-1185">Reference proteome</keyword>
<accession>A0ACC0VA34</accession>
<dbReference type="Proteomes" id="UP001163324">
    <property type="component" value="Chromosome 2"/>
</dbReference>
<reference evidence="1" key="1">
    <citation type="submission" date="2022-10" db="EMBL/GenBank/DDBJ databases">
        <title>Complete Genome of Trichothecium roseum strain YXFP-22015, a Plant Pathogen Isolated from Citrus.</title>
        <authorList>
            <person name="Wang Y."/>
            <person name="Zhu L."/>
        </authorList>
    </citation>
    <scope>NUCLEOTIDE SEQUENCE</scope>
    <source>
        <strain evidence="1">YXFP-22015</strain>
    </source>
</reference>
<protein>
    <submittedName>
        <fullName evidence="1">Uncharacterized protein</fullName>
    </submittedName>
</protein>
<gene>
    <name evidence="1" type="ORF">N3K66_002632</name>
</gene>
<organism evidence="1 2">
    <name type="scientific">Trichothecium roseum</name>
    <dbReference type="NCBI Taxonomy" id="47278"/>
    <lineage>
        <taxon>Eukaryota</taxon>
        <taxon>Fungi</taxon>
        <taxon>Dikarya</taxon>
        <taxon>Ascomycota</taxon>
        <taxon>Pezizomycotina</taxon>
        <taxon>Sordariomycetes</taxon>
        <taxon>Hypocreomycetidae</taxon>
        <taxon>Hypocreales</taxon>
        <taxon>Hypocreales incertae sedis</taxon>
        <taxon>Trichothecium</taxon>
    </lineage>
</organism>
<evidence type="ECO:0000313" key="2">
    <source>
        <dbReference type="Proteomes" id="UP001163324"/>
    </source>
</evidence>
<name>A0ACC0VA34_9HYPO</name>
<sequence>MSRATTDMSDAPGKRERESSVSNVVSQSKGVSVAPYPGVGKSDARPPATSALDAFKYLALVDAPGSPEVRHGRGADRNKSSVLALETSKLVNKSSVKKAKTHHEAVKPNEPYPMDKLLARLSEQQAVLNQQNETLKSSEERDFPGGNAENNSSSNSLPVTPATDGFTSTAATTRPASAALDTSVHQDTDEILRLKLELAQAQNHISKLDQELAVNRNIKTEMEPLGNIMARGSAPALHASPWPPPEDSHSDISDSMSADAFGRPRGAWSNSRGPLPNPALQMQTAEPAPGHWLGGRGFNQVGMDTASIYAIPGDRGPTDSDAFVRHPGRRNNRLDNRAAPQYGGGYGGHQGYNGLQNQPDGMYTGPKPNINLPSPSPQNMPPMAMNMYPQYQQPMATALSPHASEFTSKATWKNELMPSDGSTYLAPTEPLNYRRLLDRNVNCNWKYIVDKIVCNNDQQASIFLQQKLKVGTPEQKYEIVEAIVAQAYPLMVNRFGNFLVQRCFEHGTPEQVIKIAEAIRGNTLNLSMDPFGCHVVQKAFDSVPEDYKAIMVHELLRRIPDTVIHRYACHVWQKLFELRWTESPPQIMEFVNEALRGMWHEVALGETGSLVVQNIFENCLEEDKRPCIEEVLANIDIVAHGQFGNWCIQHICEHGAPPDRSRAVDHVIRYAAEYSTDQFASKVVEKCLKIGGADFLGRYLDRVCEGRRDRPRIPLIDIASDQYGNYLVQWILNNATPQHREMVAAHIRKHMVSLRGSKFGSRVGMLCTNHAVTTRPGPGVGPAMGGHGGRAYR</sequence>